<dbReference type="AlphaFoldDB" id="B9L0T4"/>
<keyword evidence="1" id="KW-0472">Membrane</keyword>
<feature type="transmembrane region" description="Helical" evidence="1">
    <location>
        <begin position="101"/>
        <end position="119"/>
    </location>
</feature>
<accession>B9L0T4</accession>
<keyword evidence="1" id="KW-1133">Transmembrane helix</keyword>
<name>B9L0T4_THERP</name>
<dbReference type="KEGG" id="tro:trd_1155"/>
<sequence>MTRPLPAPLPERSVLETPQPRIQVPLVTALEWATRLAPLLAEIRQRSPDRSSPRSVSPLTPFTVVESLRIELIEHVDGRREWQLEHVKMAAPRRRWLPGRWSLAFPLLGLLTVIVARVARSVAR</sequence>
<protein>
    <submittedName>
        <fullName evidence="2">Uncharacterized protein</fullName>
    </submittedName>
</protein>
<dbReference type="RefSeq" id="WP_015922108.1">
    <property type="nucleotide sequence ID" value="NC_011959.1"/>
</dbReference>
<dbReference type="HOGENOM" id="CLU_2002829_0_0_0"/>
<dbReference type="EMBL" id="CP001275">
    <property type="protein sequence ID" value="ACM05335.1"/>
    <property type="molecule type" value="Genomic_DNA"/>
</dbReference>
<keyword evidence="3" id="KW-1185">Reference proteome</keyword>
<evidence type="ECO:0000256" key="1">
    <source>
        <dbReference type="SAM" id="Phobius"/>
    </source>
</evidence>
<evidence type="ECO:0000313" key="3">
    <source>
        <dbReference type="Proteomes" id="UP000000447"/>
    </source>
</evidence>
<keyword evidence="1" id="KW-0812">Transmembrane</keyword>
<proteinExistence type="predicted"/>
<gene>
    <name evidence="2" type="ordered locus">trd_1155</name>
</gene>
<organism evidence="2 3">
    <name type="scientific">Thermomicrobium roseum (strain ATCC 27502 / DSM 5159 / P-2)</name>
    <dbReference type="NCBI Taxonomy" id="309801"/>
    <lineage>
        <taxon>Bacteria</taxon>
        <taxon>Pseudomonadati</taxon>
        <taxon>Thermomicrobiota</taxon>
        <taxon>Thermomicrobia</taxon>
        <taxon>Thermomicrobiales</taxon>
        <taxon>Thermomicrobiaceae</taxon>
        <taxon>Thermomicrobium</taxon>
    </lineage>
</organism>
<reference evidence="2 3" key="1">
    <citation type="journal article" date="2009" name="PLoS ONE">
        <title>Complete genome sequence of the aerobic CO-oxidizing thermophile Thermomicrobium roseum.</title>
        <authorList>
            <person name="Wu D."/>
            <person name="Raymond J."/>
            <person name="Wu M."/>
            <person name="Chatterji S."/>
            <person name="Ren Q."/>
            <person name="Graham J.E."/>
            <person name="Bryant D.A."/>
            <person name="Robb F."/>
            <person name="Colman A."/>
            <person name="Tallon L.J."/>
            <person name="Badger J.H."/>
            <person name="Madupu R."/>
            <person name="Ward N.L."/>
            <person name="Eisen J.A."/>
        </authorList>
    </citation>
    <scope>NUCLEOTIDE SEQUENCE [LARGE SCALE GENOMIC DNA]</scope>
    <source>
        <strain evidence="3">ATCC 27502 / DSM 5159 / P-2</strain>
    </source>
</reference>
<evidence type="ECO:0000313" key="2">
    <source>
        <dbReference type="EMBL" id="ACM05335.1"/>
    </source>
</evidence>
<dbReference type="Proteomes" id="UP000000447">
    <property type="component" value="Chromosome"/>
</dbReference>